<dbReference type="GO" id="GO:0008270">
    <property type="term" value="F:zinc ion binding"/>
    <property type="evidence" value="ECO:0007669"/>
    <property type="project" value="InterPro"/>
</dbReference>
<accession>C5B9K1</accession>
<dbReference type="GO" id="GO:0005975">
    <property type="term" value="P:carbohydrate metabolic process"/>
    <property type="evidence" value="ECO:0007669"/>
    <property type="project" value="InterPro"/>
</dbReference>
<dbReference type="Proteomes" id="UP000001485">
    <property type="component" value="Chromosome"/>
</dbReference>
<dbReference type="Pfam" id="PF01116">
    <property type="entry name" value="F_bP_aldolase"/>
    <property type="match status" value="1"/>
</dbReference>
<dbReference type="GO" id="GO:0016832">
    <property type="term" value="F:aldehyde-lyase activity"/>
    <property type="evidence" value="ECO:0007669"/>
    <property type="project" value="InterPro"/>
</dbReference>
<dbReference type="EMBL" id="CP001600">
    <property type="protein sequence ID" value="ACR68002.1"/>
    <property type="molecule type" value="Genomic_DNA"/>
</dbReference>
<dbReference type="InterPro" id="IPR000771">
    <property type="entry name" value="FBA_II"/>
</dbReference>
<evidence type="ECO:0000313" key="1">
    <source>
        <dbReference type="EMBL" id="ACR68002.1"/>
    </source>
</evidence>
<gene>
    <name evidence="1" type="ordered locus">NT01EI_0781</name>
</gene>
<evidence type="ECO:0008006" key="3">
    <source>
        <dbReference type="Google" id="ProtNLM"/>
    </source>
</evidence>
<name>C5B9K1_EDWI9</name>
<reference evidence="1 2" key="2">
    <citation type="journal article" date="2012" name="J. Bacteriol.">
        <title>Genome Sequence of Edwardsiella ictaluri 93-146, a Strain Associated with a Natural Channel Catfish Outbreak of Enteric Septicemia of Catfish.</title>
        <authorList>
            <person name="Williams M.L."/>
            <person name="Gillaspy A.F."/>
            <person name="Dyer D.W."/>
            <person name="Thune R.L."/>
            <person name="Waldbieser G.C."/>
            <person name="Schuster S.C."/>
            <person name="Gipson J."/>
            <person name="Zaitshik J."/>
            <person name="Landry C."/>
            <person name="Banes M.M."/>
            <person name="Lawrence M.L."/>
        </authorList>
    </citation>
    <scope>NUCLEOTIDE SEQUENCE [LARGE SCALE GENOMIC DNA]</scope>
    <source>
        <strain evidence="1 2">93-146</strain>
    </source>
</reference>
<dbReference type="Gene3D" id="3.20.20.70">
    <property type="entry name" value="Aldolase class I"/>
    <property type="match status" value="1"/>
</dbReference>
<proteinExistence type="predicted"/>
<dbReference type="KEGG" id="eic:NT01EI_0781"/>
<dbReference type="SUPFAM" id="SSF51569">
    <property type="entry name" value="Aldolase"/>
    <property type="match status" value="1"/>
</dbReference>
<dbReference type="AlphaFoldDB" id="C5B9K1"/>
<dbReference type="InterPro" id="IPR013785">
    <property type="entry name" value="Aldolase_TIM"/>
</dbReference>
<protein>
    <recommendedName>
        <fullName evidence="3">Tagatose-bisphosphate aldolase</fullName>
    </recommendedName>
</protein>
<sequence>MTLCCQAAARHDLSLALHLDHHASPTDIAAKVRAGVRSVMSGISHSSL</sequence>
<organism evidence="1 2">
    <name type="scientific">Edwardsiella ictaluri (strain 93-146)</name>
    <dbReference type="NCBI Taxonomy" id="634503"/>
    <lineage>
        <taxon>Bacteria</taxon>
        <taxon>Pseudomonadati</taxon>
        <taxon>Pseudomonadota</taxon>
        <taxon>Gammaproteobacteria</taxon>
        <taxon>Enterobacterales</taxon>
        <taxon>Hafniaceae</taxon>
        <taxon>Edwardsiella</taxon>
    </lineage>
</organism>
<evidence type="ECO:0000313" key="2">
    <source>
        <dbReference type="Proteomes" id="UP000001485"/>
    </source>
</evidence>
<reference evidence="2" key="1">
    <citation type="submission" date="2009-03" db="EMBL/GenBank/DDBJ databases">
        <title>Complete genome sequence of Edwardsiella ictaluri 93-146.</title>
        <authorList>
            <person name="Williams M.L."/>
            <person name="Gillaspy A.F."/>
            <person name="Dyer D.W."/>
            <person name="Thune R.L."/>
            <person name="Waldbieser G.C."/>
            <person name="Schuster S.C."/>
            <person name="Gipson J."/>
            <person name="Zaitshik J."/>
            <person name="Landry C."/>
            <person name="Lawrence M.L."/>
        </authorList>
    </citation>
    <scope>NUCLEOTIDE SEQUENCE [LARGE SCALE GENOMIC DNA]</scope>
    <source>
        <strain evidence="2">93-146</strain>
    </source>
</reference>
<dbReference type="HOGENOM" id="CLU_3152222_0_0_6"/>